<dbReference type="SUPFAM" id="SSF56529">
    <property type="entry name" value="FAH"/>
    <property type="match status" value="1"/>
</dbReference>
<reference evidence="4 5" key="1">
    <citation type="journal article" date="2018" name="Arch. Microbiol.">
        <title>New insights into the metabolic potential of the phototrophic purple bacterium Rhodopila globiformis DSM 161(T) from its draft genome sequence and evidence for a vanadium-dependent nitrogenase.</title>
        <authorList>
            <person name="Imhoff J.F."/>
            <person name="Rahn T."/>
            <person name="Kunzel S."/>
            <person name="Neulinger S.C."/>
        </authorList>
    </citation>
    <scope>NUCLEOTIDE SEQUENCE [LARGE SCALE GENOMIC DNA]</scope>
    <source>
        <strain evidence="4 5">DSM 161</strain>
    </source>
</reference>
<name>A0A2S6N7E9_RHOGL</name>
<evidence type="ECO:0000256" key="1">
    <source>
        <dbReference type="ARBA" id="ARBA00010211"/>
    </source>
</evidence>
<dbReference type="Proteomes" id="UP000239724">
    <property type="component" value="Unassembled WGS sequence"/>
</dbReference>
<dbReference type="GO" id="GO:0046872">
    <property type="term" value="F:metal ion binding"/>
    <property type="evidence" value="ECO:0007669"/>
    <property type="project" value="UniProtKB-KW"/>
</dbReference>
<evidence type="ECO:0000313" key="4">
    <source>
        <dbReference type="EMBL" id="PPQ30536.1"/>
    </source>
</evidence>
<evidence type="ECO:0000259" key="3">
    <source>
        <dbReference type="Pfam" id="PF01557"/>
    </source>
</evidence>
<dbReference type="GO" id="GO:0016853">
    <property type="term" value="F:isomerase activity"/>
    <property type="evidence" value="ECO:0007669"/>
    <property type="project" value="UniProtKB-KW"/>
</dbReference>
<feature type="domain" description="Fumarylacetoacetase-like C-terminal" evidence="3">
    <location>
        <begin position="69"/>
        <end position="274"/>
    </location>
</feature>
<comment type="similarity">
    <text evidence="1">Belongs to the FAH family.</text>
</comment>
<keyword evidence="5" id="KW-1185">Reference proteome</keyword>
<dbReference type="InterPro" id="IPR036663">
    <property type="entry name" value="Fumarylacetoacetase_C_sf"/>
</dbReference>
<protein>
    <submittedName>
        <fullName evidence="4">5-carboxymethyl-2-hydroxymuconate isomerase</fullName>
    </submittedName>
</protein>
<dbReference type="PANTHER" id="PTHR42796">
    <property type="entry name" value="FUMARYLACETOACETATE HYDROLASE DOMAIN-CONTAINING PROTEIN 2A-RELATED"/>
    <property type="match status" value="1"/>
</dbReference>
<gene>
    <name evidence="4" type="ORF">CCS01_18985</name>
</gene>
<dbReference type="OrthoDB" id="9780293at2"/>
<dbReference type="InterPro" id="IPR051121">
    <property type="entry name" value="FAH"/>
</dbReference>
<dbReference type="EMBL" id="NHRY01000209">
    <property type="protein sequence ID" value="PPQ30536.1"/>
    <property type="molecule type" value="Genomic_DNA"/>
</dbReference>
<dbReference type="FunFam" id="3.90.850.10:FF:000002">
    <property type="entry name" value="2-hydroxyhepta-2,4-diene-1,7-dioate isomerase"/>
    <property type="match status" value="1"/>
</dbReference>
<comment type="caution">
    <text evidence="4">The sequence shown here is derived from an EMBL/GenBank/DDBJ whole genome shotgun (WGS) entry which is preliminary data.</text>
</comment>
<evidence type="ECO:0000313" key="5">
    <source>
        <dbReference type="Proteomes" id="UP000239724"/>
    </source>
</evidence>
<evidence type="ECO:0000256" key="2">
    <source>
        <dbReference type="ARBA" id="ARBA00022723"/>
    </source>
</evidence>
<proteinExistence type="inferred from homology"/>
<dbReference type="InterPro" id="IPR011234">
    <property type="entry name" value="Fumarylacetoacetase-like_C"/>
</dbReference>
<accession>A0A2S6N7E9</accession>
<keyword evidence="4" id="KW-0413">Isomerase</keyword>
<dbReference type="Gene3D" id="3.90.850.10">
    <property type="entry name" value="Fumarylacetoacetase-like, C-terminal domain"/>
    <property type="match status" value="1"/>
</dbReference>
<dbReference type="PANTHER" id="PTHR42796:SF4">
    <property type="entry name" value="FUMARYLACETOACETATE HYDROLASE DOMAIN-CONTAINING PROTEIN 2A"/>
    <property type="match status" value="1"/>
</dbReference>
<dbReference type="AlphaFoldDB" id="A0A2S6N7E9"/>
<dbReference type="GO" id="GO:0019752">
    <property type="term" value="P:carboxylic acid metabolic process"/>
    <property type="evidence" value="ECO:0007669"/>
    <property type="project" value="UniProtKB-ARBA"/>
</dbReference>
<dbReference type="RefSeq" id="WP_104520392.1">
    <property type="nucleotide sequence ID" value="NZ_NHRY01000209.1"/>
</dbReference>
<sequence length="277" mass="30374">MKLLSFRRPDGTPSWGIAKNEGVIDLGARAPGLKHALWAMTSLAEEAARHADYRLEDIHFLPPVPDPDKVLCVGLNYVSHIKEGGREPPPKPIIFTRFGNAQVGHGEAMVCPAASETFDYEGELAVVIGRRCRHVKKADWESVVAGYACFNDGSIREWQRHSGQFIPGKNFFRSGAFGPWIVTPEEVGDVTKAHLMSRLNGIERQHATIDDLCFDIPTLIEYCSTFTQLEAGDVIATGTTGGVGAYHKPPLWMKPGDTIEVEISGIGILRNPIVAED</sequence>
<dbReference type="Pfam" id="PF01557">
    <property type="entry name" value="FAA_hydrolase"/>
    <property type="match status" value="1"/>
</dbReference>
<keyword evidence="2" id="KW-0479">Metal-binding</keyword>
<organism evidence="4 5">
    <name type="scientific">Rhodopila globiformis</name>
    <name type="common">Rhodopseudomonas globiformis</name>
    <dbReference type="NCBI Taxonomy" id="1071"/>
    <lineage>
        <taxon>Bacteria</taxon>
        <taxon>Pseudomonadati</taxon>
        <taxon>Pseudomonadota</taxon>
        <taxon>Alphaproteobacteria</taxon>
        <taxon>Acetobacterales</taxon>
        <taxon>Acetobacteraceae</taxon>
        <taxon>Rhodopila</taxon>
    </lineage>
</organism>